<evidence type="ECO:0000313" key="1">
    <source>
        <dbReference type="EMBL" id="SCC55164.1"/>
    </source>
</evidence>
<sequence>MKYNNNPIDPKDSGGNLKFSNRDAWKYESIYKYRPLFSYKKLFKSLFRIFRKKQR</sequence>
<accession>A0A1C4FH19</accession>
<reference evidence="2" key="1">
    <citation type="submission" date="2016-08" db="EMBL/GenBank/DDBJ databases">
        <authorList>
            <person name="Loux V."/>
            <person name="Rue O."/>
        </authorList>
    </citation>
    <scope>NUCLEOTIDE SEQUENCE [LARGE SCALE GENOMIC DNA]</scope>
    <source>
        <strain evidence="2">INRA Bc05-F1</strain>
    </source>
</reference>
<name>A0A1C4FH19_9BACI</name>
<organism evidence="1 2">
    <name type="scientific">Bacillus wiedmannii</name>
    <dbReference type="NCBI Taxonomy" id="1890302"/>
    <lineage>
        <taxon>Bacteria</taxon>
        <taxon>Bacillati</taxon>
        <taxon>Bacillota</taxon>
        <taxon>Bacilli</taxon>
        <taxon>Bacillales</taxon>
        <taxon>Bacillaceae</taxon>
        <taxon>Bacillus</taxon>
        <taxon>Bacillus cereus group</taxon>
    </lineage>
</organism>
<protein>
    <submittedName>
        <fullName evidence="1">Uncharacterized protein</fullName>
    </submittedName>
</protein>
<dbReference type="AlphaFoldDB" id="A0A1C4FH19"/>
<dbReference type="EMBL" id="FMBE01000014">
    <property type="protein sequence ID" value="SCC55164.1"/>
    <property type="molecule type" value="Genomic_DNA"/>
</dbReference>
<proteinExistence type="predicted"/>
<gene>
    <name evidence="1" type="ORF">BC05F1_04435</name>
</gene>
<dbReference type="Proteomes" id="UP000196052">
    <property type="component" value="Unassembled WGS sequence"/>
</dbReference>
<evidence type="ECO:0000313" key="2">
    <source>
        <dbReference type="Proteomes" id="UP000196052"/>
    </source>
</evidence>
<dbReference type="RefSeq" id="WP_166669240.1">
    <property type="nucleotide sequence ID" value="NZ_FMBE01000014.1"/>
</dbReference>